<dbReference type="Proteomes" id="UP000281170">
    <property type="component" value="Plasmid 13"/>
</dbReference>
<reference evidence="1 3" key="1">
    <citation type="submission" date="2015-11" db="EMBL/GenBank/DDBJ databases">
        <title>Identification of large and diverse effector repertoires of 38 Legionella species.</title>
        <authorList>
            <person name="Burstein D."/>
            <person name="Amaro F."/>
            <person name="Zusman T."/>
            <person name="Lifshitz Z."/>
            <person name="Cohen O."/>
            <person name="Gilbert J.A."/>
            <person name="Pupko T."/>
            <person name="Shuman H.A."/>
            <person name="Segal G."/>
        </authorList>
    </citation>
    <scope>NUCLEOTIDE SEQUENCE [LARGE SCALE GENOMIC DNA]</scope>
    <source>
        <strain evidence="1 3">1762-AUS-E</strain>
    </source>
</reference>
<dbReference type="OrthoDB" id="5653210at2"/>
<evidence type="ECO:0000313" key="1">
    <source>
        <dbReference type="EMBL" id="KTC65034.1"/>
    </source>
</evidence>
<dbReference type="AlphaFoldDB" id="A0A0W0R1X7"/>
<dbReference type="RefSeq" id="WP_058462639.1">
    <property type="nucleotide sequence ID" value="NZ_CAAAHS010000009.1"/>
</dbReference>
<accession>A0A0W0R1X7</accession>
<evidence type="ECO:0000313" key="2">
    <source>
        <dbReference type="EMBL" id="VEH85447.1"/>
    </source>
</evidence>
<keyword evidence="3" id="KW-1185">Reference proteome</keyword>
<proteinExistence type="predicted"/>
<geneLocation type="plasmid" evidence="2 4">
    <name>13</name>
</geneLocation>
<dbReference type="PATRIC" id="fig|45056.6.peg.1607"/>
<dbReference type="EMBL" id="LNKA01000010">
    <property type="protein sequence ID" value="KTC65034.1"/>
    <property type="molecule type" value="Genomic_DNA"/>
</dbReference>
<protein>
    <submittedName>
        <fullName evidence="2">SidC homolog</fullName>
    </submittedName>
</protein>
<dbReference type="STRING" id="45056.Lade_1557"/>
<evidence type="ECO:0000313" key="3">
    <source>
        <dbReference type="Proteomes" id="UP000054859"/>
    </source>
</evidence>
<reference evidence="2 4" key="2">
    <citation type="submission" date="2018-12" db="EMBL/GenBank/DDBJ databases">
        <authorList>
            <consortium name="Pathogen Informatics"/>
        </authorList>
    </citation>
    <scope>NUCLEOTIDE SEQUENCE [LARGE SCALE GENOMIC DNA]</scope>
    <source>
        <strain evidence="2 4">NCTC12735</strain>
        <plasmid evidence="4">13</plasmid>
    </source>
</reference>
<keyword evidence="2" id="KW-0614">Plasmid</keyword>
<sequence length="381" mass="43339">MPSQDNEYYIQAVNWIIDNPDDISVPMRLKIAFLRFVNLSPEKKSNLLLDLLKITKLPSAIGKSLPELTFDLQGLPEELYSEIAAQLNTEADKSSLVCVSKNIHAFLQPGRLFDKFLQRVAYGDQDKAEKLFKDVYKGNIEKIQAALLHQGTFTDFSGRTFHCSAYEYAYWAKDTHMCRMLESYMDVTTKAKMLNRIDEIENTGLSYTQHGVEQRTRHFDFTPLIHALKTYIEGYENWIATNSQALITAAWLQIGLAQRDIPAHAAQEYCREDRSFFPCPEFNETTLPRNLTFYDAKRECDVFLFPLDSNVGLGFTFALMRGAWSKAAEAAGEVGFYLAHNDLEAITRLDAVRTADLIQSRANLTGPSLQGYDSWIASGRY</sequence>
<dbReference type="KEGG" id="ladl:NCTC12735_01077"/>
<organism evidence="1 3">
    <name type="scientific">Legionella adelaidensis</name>
    <dbReference type="NCBI Taxonomy" id="45056"/>
    <lineage>
        <taxon>Bacteria</taxon>
        <taxon>Pseudomonadati</taxon>
        <taxon>Pseudomonadota</taxon>
        <taxon>Gammaproteobacteria</taxon>
        <taxon>Legionellales</taxon>
        <taxon>Legionellaceae</taxon>
        <taxon>Legionella</taxon>
    </lineage>
</organism>
<dbReference type="Proteomes" id="UP000054859">
    <property type="component" value="Unassembled WGS sequence"/>
</dbReference>
<dbReference type="EMBL" id="LR134422">
    <property type="protein sequence ID" value="VEH85447.1"/>
    <property type="molecule type" value="Genomic_DNA"/>
</dbReference>
<name>A0A0W0R1X7_9GAMM</name>
<evidence type="ECO:0000313" key="4">
    <source>
        <dbReference type="Proteomes" id="UP000281170"/>
    </source>
</evidence>
<gene>
    <name evidence="1" type="ORF">Lade_1557</name>
    <name evidence="2" type="ORF">NCTC12735_01077</name>
</gene>